<keyword evidence="1" id="KW-0812">Transmembrane</keyword>
<keyword evidence="1" id="KW-0472">Membrane</keyword>
<organism evidence="2">
    <name type="scientific">marine sediment metagenome</name>
    <dbReference type="NCBI Taxonomy" id="412755"/>
    <lineage>
        <taxon>unclassified sequences</taxon>
        <taxon>metagenomes</taxon>
        <taxon>ecological metagenomes</taxon>
    </lineage>
</organism>
<feature type="transmembrane region" description="Helical" evidence="1">
    <location>
        <begin position="50"/>
        <end position="70"/>
    </location>
</feature>
<proteinExistence type="predicted"/>
<dbReference type="EMBL" id="BARV01041389">
    <property type="protein sequence ID" value="GAI50302.1"/>
    <property type="molecule type" value="Genomic_DNA"/>
</dbReference>
<evidence type="ECO:0000256" key="1">
    <source>
        <dbReference type="SAM" id="Phobius"/>
    </source>
</evidence>
<keyword evidence="1" id="KW-1133">Transmembrane helix</keyword>
<sequence length="149" mass="16391">ELIKKLQLRASADLDKRVHDDISAALTKSEKTKSVQPESNIWRIIMKSRIIKLAAAAVIVIAVLAGLPFFSGNGSGVALADVLEKIEQAQAFMYRMKMTTTGAMISGMPAGKKIEMEGTIIISNEYGMKMEMTMTDANSGREEMNQQMY</sequence>
<accession>X1P1W4</accession>
<gene>
    <name evidence="2" type="ORF">S06H3_62676</name>
</gene>
<reference evidence="2" key="1">
    <citation type="journal article" date="2014" name="Front. Microbiol.">
        <title>High frequency of phylogenetically diverse reductive dehalogenase-homologous genes in deep subseafloor sedimentary metagenomes.</title>
        <authorList>
            <person name="Kawai M."/>
            <person name="Futagami T."/>
            <person name="Toyoda A."/>
            <person name="Takaki Y."/>
            <person name="Nishi S."/>
            <person name="Hori S."/>
            <person name="Arai W."/>
            <person name="Tsubouchi T."/>
            <person name="Morono Y."/>
            <person name="Uchiyama I."/>
            <person name="Ito T."/>
            <person name="Fujiyama A."/>
            <person name="Inagaki F."/>
            <person name="Takami H."/>
        </authorList>
    </citation>
    <scope>NUCLEOTIDE SEQUENCE</scope>
    <source>
        <strain evidence="2">Expedition CK06-06</strain>
    </source>
</reference>
<protein>
    <submittedName>
        <fullName evidence="2">Uncharacterized protein</fullName>
    </submittedName>
</protein>
<feature type="non-terminal residue" evidence="2">
    <location>
        <position position="149"/>
    </location>
</feature>
<name>X1P1W4_9ZZZZ</name>
<feature type="non-terminal residue" evidence="2">
    <location>
        <position position="1"/>
    </location>
</feature>
<dbReference type="AlphaFoldDB" id="X1P1W4"/>
<evidence type="ECO:0000313" key="2">
    <source>
        <dbReference type="EMBL" id="GAI50302.1"/>
    </source>
</evidence>
<comment type="caution">
    <text evidence="2">The sequence shown here is derived from an EMBL/GenBank/DDBJ whole genome shotgun (WGS) entry which is preliminary data.</text>
</comment>